<accession>A0A7W6PXJ4</accession>
<comment type="caution">
    <text evidence="1">The sequence shown here is derived from an EMBL/GenBank/DDBJ whole genome shotgun (WGS) entry which is preliminary data.</text>
</comment>
<reference evidence="1 2" key="1">
    <citation type="submission" date="2020-08" db="EMBL/GenBank/DDBJ databases">
        <title>Genomic Encyclopedia of Type Strains, Phase IV (KMG-IV): sequencing the most valuable type-strain genomes for metagenomic binning, comparative biology and taxonomic classification.</title>
        <authorList>
            <person name="Goeker M."/>
        </authorList>
    </citation>
    <scope>NUCLEOTIDE SEQUENCE [LARGE SCALE GENOMIC DNA]</scope>
    <source>
        <strain evidence="1 2">DSM 19371</strain>
    </source>
</reference>
<sequence>MKAGLVPKVRQSRDGYLDMVDRQRREKNDEFIIKEFGRVSVRRFPTGRLEVTYPDGYVEPDLSKVSGQRVWELMEMLPELKDALIWAGWY</sequence>
<dbReference type="RefSeq" id="WP_188084394.1">
    <property type="nucleotide sequence ID" value="NZ_JACIEU010000041.1"/>
</dbReference>
<dbReference type="EMBL" id="JACIEU010000041">
    <property type="protein sequence ID" value="MBB4151615.1"/>
    <property type="molecule type" value="Genomic_DNA"/>
</dbReference>
<keyword evidence="2" id="KW-1185">Reference proteome</keyword>
<organism evidence="1 2">
    <name type="scientific">Sphingobium scionense</name>
    <dbReference type="NCBI Taxonomy" id="1404341"/>
    <lineage>
        <taxon>Bacteria</taxon>
        <taxon>Pseudomonadati</taxon>
        <taxon>Pseudomonadota</taxon>
        <taxon>Alphaproteobacteria</taxon>
        <taxon>Sphingomonadales</taxon>
        <taxon>Sphingomonadaceae</taxon>
        <taxon>Sphingobium</taxon>
    </lineage>
</organism>
<dbReference type="Proteomes" id="UP000590524">
    <property type="component" value="Unassembled WGS sequence"/>
</dbReference>
<evidence type="ECO:0000313" key="2">
    <source>
        <dbReference type="Proteomes" id="UP000590524"/>
    </source>
</evidence>
<name>A0A7W6PXJ4_9SPHN</name>
<gene>
    <name evidence="1" type="ORF">GGQ90_005429</name>
</gene>
<evidence type="ECO:0000313" key="1">
    <source>
        <dbReference type="EMBL" id="MBB4151615.1"/>
    </source>
</evidence>
<dbReference type="AlphaFoldDB" id="A0A7W6PXJ4"/>
<protein>
    <submittedName>
        <fullName evidence="1">Uncharacterized protein</fullName>
    </submittedName>
</protein>
<proteinExistence type="predicted"/>